<organism evidence="2 3">
    <name type="scientific">Panicum hallii var. hallii</name>
    <dbReference type="NCBI Taxonomy" id="1504633"/>
    <lineage>
        <taxon>Eukaryota</taxon>
        <taxon>Viridiplantae</taxon>
        <taxon>Streptophyta</taxon>
        <taxon>Embryophyta</taxon>
        <taxon>Tracheophyta</taxon>
        <taxon>Spermatophyta</taxon>
        <taxon>Magnoliopsida</taxon>
        <taxon>Liliopsida</taxon>
        <taxon>Poales</taxon>
        <taxon>Poaceae</taxon>
        <taxon>PACMAD clade</taxon>
        <taxon>Panicoideae</taxon>
        <taxon>Panicodae</taxon>
        <taxon>Paniceae</taxon>
        <taxon>Panicinae</taxon>
        <taxon>Panicum</taxon>
        <taxon>Panicum sect. Panicum</taxon>
    </lineage>
</organism>
<evidence type="ECO:0000256" key="1">
    <source>
        <dbReference type="SAM" id="MobiDB-lite"/>
    </source>
</evidence>
<dbReference type="AlphaFoldDB" id="A0A2T7CFM5"/>
<accession>A0A2T7CFM5</accession>
<evidence type="ECO:0000313" key="2">
    <source>
        <dbReference type="EMBL" id="PUZ42131.1"/>
    </source>
</evidence>
<dbReference type="Proteomes" id="UP000244336">
    <property type="component" value="Chromosome 9"/>
</dbReference>
<dbReference type="Gramene" id="PUZ42131">
    <property type="protein sequence ID" value="PUZ42131"/>
    <property type="gene ID" value="GQ55_9G560400"/>
</dbReference>
<gene>
    <name evidence="2" type="ORF">GQ55_9G560400</name>
</gene>
<feature type="compositionally biased region" description="Pro residues" evidence="1">
    <location>
        <begin position="90"/>
        <end position="104"/>
    </location>
</feature>
<evidence type="ECO:0000313" key="3">
    <source>
        <dbReference type="Proteomes" id="UP000244336"/>
    </source>
</evidence>
<dbReference type="EMBL" id="CM009757">
    <property type="protein sequence ID" value="PUZ42131.1"/>
    <property type="molecule type" value="Genomic_DNA"/>
</dbReference>
<keyword evidence="3" id="KW-1185">Reference proteome</keyword>
<feature type="region of interest" description="Disordered" evidence="1">
    <location>
        <begin position="85"/>
        <end position="124"/>
    </location>
</feature>
<feature type="region of interest" description="Disordered" evidence="1">
    <location>
        <begin position="1"/>
        <end position="34"/>
    </location>
</feature>
<sequence>MPAPETARARALVPKPSPNARTRSPSVLAPANPSICGTKPHLVLANRASGHLHRVAFRSLSLPQQNTAPQLSPRVPNHTYHRGRVRFLPSLPPSPVSTLPPPLPSRKRPPRRTRMRRRAPAPKP</sequence>
<reference evidence="2 3" key="1">
    <citation type="submission" date="2018-04" db="EMBL/GenBank/DDBJ databases">
        <title>WGS assembly of Panicum hallii var. hallii HAL2.</title>
        <authorList>
            <person name="Lovell J."/>
            <person name="Jenkins J."/>
            <person name="Lowry D."/>
            <person name="Mamidi S."/>
            <person name="Sreedasyam A."/>
            <person name="Weng X."/>
            <person name="Barry K."/>
            <person name="Bonette J."/>
            <person name="Campitelli B."/>
            <person name="Daum C."/>
            <person name="Gordon S."/>
            <person name="Gould B."/>
            <person name="Lipzen A."/>
            <person name="MacQueen A."/>
            <person name="Palacio-Mejia J."/>
            <person name="Plott C."/>
            <person name="Shakirov E."/>
            <person name="Shu S."/>
            <person name="Yoshinaga Y."/>
            <person name="Zane M."/>
            <person name="Rokhsar D."/>
            <person name="Grimwood J."/>
            <person name="Schmutz J."/>
            <person name="Juenger T."/>
        </authorList>
    </citation>
    <scope>NUCLEOTIDE SEQUENCE [LARGE SCALE GENOMIC DNA]</scope>
    <source>
        <strain evidence="3">cv. HAL2</strain>
    </source>
</reference>
<proteinExistence type="predicted"/>
<name>A0A2T7CFM5_9POAL</name>
<protein>
    <submittedName>
        <fullName evidence="2">Uncharacterized protein</fullName>
    </submittedName>
</protein>
<feature type="compositionally biased region" description="Basic residues" evidence="1">
    <location>
        <begin position="105"/>
        <end position="124"/>
    </location>
</feature>